<accession>A0A0C5WEA7</accession>
<dbReference type="AlphaFoldDB" id="A0A0C5WEA7"/>
<feature type="chain" id="PRO_5002184327" evidence="1">
    <location>
        <begin position="23"/>
        <end position="195"/>
    </location>
</feature>
<dbReference type="EMBL" id="CP005973">
    <property type="protein sequence ID" value="AJR05428.1"/>
    <property type="molecule type" value="Genomic_DNA"/>
</dbReference>
<dbReference type="KEGG" id="pgb:H744_1c0403"/>
<feature type="signal peptide" evidence="1">
    <location>
        <begin position="1"/>
        <end position="22"/>
    </location>
</feature>
<evidence type="ECO:0000256" key="1">
    <source>
        <dbReference type="SAM" id="SignalP"/>
    </source>
</evidence>
<keyword evidence="3" id="KW-1185">Reference proteome</keyword>
<gene>
    <name evidence="2" type="ORF">H744_1c0403</name>
</gene>
<dbReference type="PATRIC" id="fig|658445.3.peg.442"/>
<name>A0A0C5WEA7_9GAMM</name>
<protein>
    <submittedName>
        <fullName evidence="2">Uncharacterized protein</fullName>
    </submittedName>
</protein>
<proteinExistence type="predicted"/>
<sequence>MKKVISYFFTIAMLLINSEAIASSVLFELPLEVELGKTTNSELGQNGVCKKQVKIKKTTAFNCEKFEFLGGAVEIDCSSNQIAESMWIEMIPENWYSLGLRMYRDKEEGIALKDLLKILEAENVEDLSVKETYKHTHAGQLAMHNHLITFNIGNYHYGVLHEYKTIEKAQENASVAPEILSINEGIGAISVVAAY</sequence>
<dbReference type="Proteomes" id="UP000032303">
    <property type="component" value="Chromosome 1"/>
</dbReference>
<organism evidence="2 3">
    <name type="scientific">Photobacterium gaetbulicola Gung47</name>
    <dbReference type="NCBI Taxonomy" id="658445"/>
    <lineage>
        <taxon>Bacteria</taxon>
        <taxon>Pseudomonadati</taxon>
        <taxon>Pseudomonadota</taxon>
        <taxon>Gammaproteobacteria</taxon>
        <taxon>Vibrionales</taxon>
        <taxon>Vibrionaceae</taxon>
        <taxon>Photobacterium</taxon>
    </lineage>
</organism>
<evidence type="ECO:0000313" key="2">
    <source>
        <dbReference type="EMBL" id="AJR05428.1"/>
    </source>
</evidence>
<keyword evidence="1" id="KW-0732">Signal</keyword>
<reference evidence="2 3" key="1">
    <citation type="submission" date="2013-05" db="EMBL/GenBank/DDBJ databases">
        <title>Complete genome sequence of the lipase-producing bacterium Photobacterium gaetbulicola Gung47.</title>
        <authorList>
            <person name="Kim Y.-O."/>
        </authorList>
    </citation>
    <scope>NUCLEOTIDE SEQUENCE [LARGE SCALE GENOMIC DNA]</scope>
    <source>
        <strain evidence="2 3">Gung47</strain>
    </source>
</reference>
<evidence type="ECO:0000313" key="3">
    <source>
        <dbReference type="Proteomes" id="UP000032303"/>
    </source>
</evidence>
<dbReference type="HOGENOM" id="CLU_1395205_0_0_6"/>